<dbReference type="CDD" id="cd00567">
    <property type="entry name" value="ACAD"/>
    <property type="match status" value="1"/>
</dbReference>
<dbReference type="Pfam" id="PF00441">
    <property type="entry name" value="Acyl-CoA_dh_1"/>
    <property type="match status" value="1"/>
</dbReference>
<evidence type="ECO:0000256" key="5">
    <source>
        <dbReference type="ARBA" id="ARBA00023002"/>
    </source>
</evidence>
<proteinExistence type="inferred from homology"/>
<dbReference type="Gene3D" id="1.20.140.10">
    <property type="entry name" value="Butyryl-CoA Dehydrogenase, subunit A, domain 3"/>
    <property type="match status" value="1"/>
</dbReference>
<dbReference type="Pfam" id="PF02771">
    <property type="entry name" value="Acyl-CoA_dh_N"/>
    <property type="match status" value="1"/>
</dbReference>
<reference evidence="8" key="1">
    <citation type="submission" date="2020-02" db="EMBL/GenBank/DDBJ databases">
        <title>A new Streptomyces sp. for controlling soil-borne diseases.</title>
        <authorList>
            <person name="Li X."/>
            <person name="Tian Y."/>
            <person name="Gao K."/>
        </authorList>
    </citation>
    <scope>NUCLEOTIDE SEQUENCE [LARGE SCALE GENOMIC DNA]</scope>
    <source>
        <strain evidence="8">0250</strain>
    </source>
</reference>
<dbReference type="PANTHER" id="PTHR43884">
    <property type="entry name" value="ACYL-COA DEHYDROGENASE"/>
    <property type="match status" value="1"/>
</dbReference>
<accession>A0A6G4AHI3</accession>
<dbReference type="EMBL" id="JAAIKT010000024">
    <property type="protein sequence ID" value="NEW72700.1"/>
    <property type="molecule type" value="Genomic_DNA"/>
</dbReference>
<evidence type="ECO:0000313" key="9">
    <source>
        <dbReference type="Proteomes" id="UP000476310"/>
    </source>
</evidence>
<dbReference type="InterPro" id="IPR013786">
    <property type="entry name" value="AcylCoA_DH/ox_N"/>
</dbReference>
<protein>
    <submittedName>
        <fullName evidence="8">Acyl-CoA/acyl-ACP dehydrogenase</fullName>
    </submittedName>
</protein>
<dbReference type="AlphaFoldDB" id="A0A6G4AHI3"/>
<dbReference type="InterPro" id="IPR009100">
    <property type="entry name" value="AcylCoA_DH/oxidase_NM_dom_sf"/>
</dbReference>
<feature type="domain" description="Acyl-CoA dehydrogenase/oxidase N-terminal" evidence="7">
    <location>
        <begin position="6"/>
        <end position="118"/>
    </location>
</feature>
<dbReference type="InterPro" id="IPR037069">
    <property type="entry name" value="AcylCoA_DH/ox_N_sf"/>
</dbReference>
<dbReference type="SUPFAM" id="SSF47203">
    <property type="entry name" value="Acyl-CoA dehydrogenase C-terminal domain-like"/>
    <property type="match status" value="1"/>
</dbReference>
<keyword evidence="4" id="KW-0274">FAD</keyword>
<evidence type="ECO:0000256" key="4">
    <source>
        <dbReference type="ARBA" id="ARBA00022827"/>
    </source>
</evidence>
<organism evidence="8 9">
    <name type="scientific">Streptomyces rhizosphaericus</name>
    <dbReference type="NCBI Taxonomy" id="114699"/>
    <lineage>
        <taxon>Bacteria</taxon>
        <taxon>Bacillati</taxon>
        <taxon>Actinomycetota</taxon>
        <taxon>Actinomycetes</taxon>
        <taxon>Kitasatosporales</taxon>
        <taxon>Streptomycetaceae</taxon>
        <taxon>Streptomyces</taxon>
        <taxon>Streptomyces violaceusniger group</taxon>
    </lineage>
</organism>
<evidence type="ECO:0000256" key="3">
    <source>
        <dbReference type="ARBA" id="ARBA00022630"/>
    </source>
</evidence>
<dbReference type="GO" id="GO:0050660">
    <property type="term" value="F:flavin adenine dinucleotide binding"/>
    <property type="evidence" value="ECO:0007669"/>
    <property type="project" value="InterPro"/>
</dbReference>
<keyword evidence="3" id="KW-0285">Flavoprotein</keyword>
<comment type="similarity">
    <text evidence="2">Belongs to the acyl-CoA dehydrogenase family.</text>
</comment>
<evidence type="ECO:0000313" key="8">
    <source>
        <dbReference type="EMBL" id="NEW72700.1"/>
    </source>
</evidence>
<dbReference type="GO" id="GO:0003995">
    <property type="term" value="F:acyl-CoA dehydrogenase activity"/>
    <property type="evidence" value="ECO:0007669"/>
    <property type="project" value="TreeGrafter"/>
</dbReference>
<feature type="domain" description="Acyl-CoA dehydrogenase/oxidase C-terminal" evidence="6">
    <location>
        <begin position="219"/>
        <end position="367"/>
    </location>
</feature>
<dbReference type="SUPFAM" id="SSF56645">
    <property type="entry name" value="Acyl-CoA dehydrogenase NM domain-like"/>
    <property type="match status" value="1"/>
</dbReference>
<name>A0A6G4AHI3_9ACTN</name>
<evidence type="ECO:0000259" key="6">
    <source>
        <dbReference type="Pfam" id="PF00441"/>
    </source>
</evidence>
<evidence type="ECO:0000256" key="1">
    <source>
        <dbReference type="ARBA" id="ARBA00001974"/>
    </source>
</evidence>
<keyword evidence="5" id="KW-0560">Oxidoreductase</keyword>
<dbReference type="InterPro" id="IPR046373">
    <property type="entry name" value="Acyl-CoA_Oxase/DH_mid-dom_sf"/>
</dbReference>
<dbReference type="Gene3D" id="1.10.540.10">
    <property type="entry name" value="Acyl-CoA dehydrogenase/oxidase, N-terminal domain"/>
    <property type="match status" value="1"/>
</dbReference>
<comment type="caution">
    <text evidence="8">The sequence shown here is derived from an EMBL/GenBank/DDBJ whole genome shotgun (WGS) entry which is preliminary data.</text>
</comment>
<dbReference type="InterPro" id="IPR036250">
    <property type="entry name" value="AcylCo_DH-like_C"/>
</dbReference>
<sequence length="374" mass="39661">MQGVLTEEQVYLRKTVAELLNDRAARSSVLDVADGPDYDRDVWTLMAQQVGLHGLAIPEAYGGAGWGPMELAVAFEEMGAVLLCAPFFASVALAANALLASGDEPMCAEYLPGIASGERIGSVALIEGSGSWGEEGVQLSASRTGGSWRLTGRKTYVIDGCAADFLVVAARSEAGVSLFVVDAVTPGVYREPLRTLDLTRKQATVAFTNASARLLGEEGAGWQALERTLDLAAIYLACEQVGGAARSLEIAVEYAQNRRQFNRPIGSFQAIKHKCADMLVAVELARSAALFAAGAAAANRPDVPVLASMAKAVCSESFVRCAAETIQIHGGIGFTWEHPAQLYFKRARSSEVLLGTPAYHRKLLAARGADELPL</sequence>
<gene>
    <name evidence="8" type="ORF">G4H13_20420</name>
</gene>
<dbReference type="Proteomes" id="UP000476310">
    <property type="component" value="Unassembled WGS sequence"/>
</dbReference>
<dbReference type="Gene3D" id="2.40.110.10">
    <property type="entry name" value="Butyryl-CoA Dehydrogenase, subunit A, domain 2"/>
    <property type="match status" value="1"/>
</dbReference>
<dbReference type="RefSeq" id="WP_164429254.1">
    <property type="nucleotide sequence ID" value="NZ_JAAIKT010000024.1"/>
</dbReference>
<evidence type="ECO:0000259" key="7">
    <source>
        <dbReference type="Pfam" id="PF02771"/>
    </source>
</evidence>
<dbReference type="InterPro" id="IPR009075">
    <property type="entry name" value="AcylCo_DH/oxidase_C"/>
</dbReference>
<comment type="cofactor">
    <cofactor evidence="1">
        <name>FAD</name>
        <dbReference type="ChEBI" id="CHEBI:57692"/>
    </cofactor>
</comment>
<dbReference type="PANTHER" id="PTHR43884:SF20">
    <property type="entry name" value="ACYL-COA DEHYDROGENASE FADE28"/>
    <property type="match status" value="1"/>
</dbReference>
<keyword evidence="9" id="KW-1185">Reference proteome</keyword>
<evidence type="ECO:0000256" key="2">
    <source>
        <dbReference type="ARBA" id="ARBA00009347"/>
    </source>
</evidence>